<comment type="caution">
    <text evidence="9">The sequence shown here is derived from an EMBL/GenBank/DDBJ whole genome shotgun (WGS) entry which is preliminary data.</text>
</comment>
<dbReference type="InterPro" id="IPR013131">
    <property type="entry name" value="Mannitol_DH_N"/>
</dbReference>
<dbReference type="PRINTS" id="PR00084">
    <property type="entry name" value="MTLDHDRGNASE"/>
</dbReference>
<dbReference type="RefSeq" id="WP_322633583.1">
    <property type="nucleotide sequence ID" value="NZ_WIAO01000054.1"/>
</dbReference>
<dbReference type="InterPro" id="IPR008927">
    <property type="entry name" value="6-PGluconate_DH-like_C_sf"/>
</dbReference>
<dbReference type="SUPFAM" id="SSF48179">
    <property type="entry name" value="6-phosphogluconate dehydrogenase C-terminal domain-like"/>
    <property type="match status" value="1"/>
</dbReference>
<comment type="similarity">
    <text evidence="1">Belongs to the mannitol dehydrogenase family.</text>
</comment>
<sequence>MADLLNGLLNDEVLKRLPGDVRVPGDRPDRSGILHIGAGAFHRAHQAVYTDDTDWGITVAAPSSRGVIDALAAQDGLYSVATLGAPGAATRDGVSMRVIGSIVGTLHIASERDRALDLVAAPSTHVVTLTVTEKAYRDPQGVPRLLADGLARRAARGGPPLTILCCDNLPDNGTTTRAAVEPLLDPATRAWADAHVTFPSSMVDRIVPASTKATYERALGELGVTDLAAVEAEPFTQWVIEDDFAGPRPDWNATFTTDVAGWERLKLRTLNGVHSTLAYLGALADIETISETLALPGAEDFARWLISEQIAPSLVPPDGQDTVAYGEAVLERFANPGIRHRCVQIAMDGSQKLPQRLFATMLDLAEAGIDLDLIALPLAAWTRFCAGKSDAGNDLPLDDPLKDVLRQSLAAAGPAPAARIDAILGIRQVVPEPLADNHQLRRAAAKWLRELDRHGVATTLEHL</sequence>
<evidence type="ECO:0000256" key="6">
    <source>
        <dbReference type="ARBA" id="ARBA00048615"/>
    </source>
</evidence>
<dbReference type="EC" id="1.1.1.17" evidence="2"/>
<evidence type="ECO:0000259" key="7">
    <source>
        <dbReference type="Pfam" id="PF01232"/>
    </source>
</evidence>
<evidence type="ECO:0000256" key="2">
    <source>
        <dbReference type="ARBA" id="ARBA00012939"/>
    </source>
</evidence>
<proteinExistence type="inferred from homology"/>
<dbReference type="SUPFAM" id="SSF51735">
    <property type="entry name" value="NAD(P)-binding Rossmann-fold domains"/>
    <property type="match status" value="1"/>
</dbReference>
<dbReference type="Gene3D" id="3.40.50.720">
    <property type="entry name" value="NAD(P)-binding Rossmann-like Domain"/>
    <property type="match status" value="1"/>
</dbReference>
<keyword evidence="5" id="KW-0520">NAD</keyword>
<dbReference type="PANTHER" id="PTHR43362:SF1">
    <property type="entry name" value="MANNITOL DEHYDROGENASE 2-RELATED"/>
    <property type="match status" value="1"/>
</dbReference>
<dbReference type="InterPro" id="IPR050988">
    <property type="entry name" value="Mannitol_DH/Oxidoreductase"/>
</dbReference>
<evidence type="ECO:0000256" key="5">
    <source>
        <dbReference type="ARBA" id="ARBA00023027"/>
    </source>
</evidence>
<evidence type="ECO:0000256" key="3">
    <source>
        <dbReference type="ARBA" id="ARBA00016219"/>
    </source>
</evidence>
<feature type="domain" description="Mannitol dehydrogenase C-terminal" evidence="8">
    <location>
        <begin position="258"/>
        <end position="448"/>
    </location>
</feature>
<evidence type="ECO:0000256" key="4">
    <source>
        <dbReference type="ARBA" id="ARBA00023002"/>
    </source>
</evidence>
<evidence type="ECO:0000313" key="9">
    <source>
        <dbReference type="EMBL" id="MQM28728.1"/>
    </source>
</evidence>
<evidence type="ECO:0000313" key="10">
    <source>
        <dbReference type="Proteomes" id="UP000477750"/>
    </source>
</evidence>
<keyword evidence="4" id="KW-0560">Oxidoreductase</keyword>
<dbReference type="Pfam" id="PF01232">
    <property type="entry name" value="Mannitol_dh"/>
    <property type="match status" value="1"/>
</dbReference>
<dbReference type="Pfam" id="PF08125">
    <property type="entry name" value="Mannitol_dh_C"/>
    <property type="match status" value="1"/>
</dbReference>
<name>A0A6L5GG97_9ACTN</name>
<comment type="catalytic activity">
    <reaction evidence="6">
        <text>D-mannitol 1-phosphate + NAD(+) = beta-D-fructose 6-phosphate + NADH + H(+)</text>
        <dbReference type="Rhea" id="RHEA:19661"/>
        <dbReference type="ChEBI" id="CHEBI:15378"/>
        <dbReference type="ChEBI" id="CHEBI:57540"/>
        <dbReference type="ChEBI" id="CHEBI:57634"/>
        <dbReference type="ChEBI" id="CHEBI:57945"/>
        <dbReference type="ChEBI" id="CHEBI:61381"/>
        <dbReference type="EC" id="1.1.1.17"/>
    </reaction>
</comment>
<dbReference type="AlphaFoldDB" id="A0A6L5GG97"/>
<protein>
    <recommendedName>
        <fullName evidence="3">Mannitol-1-phosphate 5-dehydrogenase</fullName>
        <ecNumber evidence="2">1.1.1.17</ecNumber>
    </recommendedName>
</protein>
<dbReference type="PROSITE" id="PS00974">
    <property type="entry name" value="MANNITOL_DHGENASE"/>
    <property type="match status" value="1"/>
</dbReference>
<dbReference type="InterPro" id="IPR023027">
    <property type="entry name" value="Mannitol_DH_CS"/>
</dbReference>
<dbReference type="Gene3D" id="1.10.1040.10">
    <property type="entry name" value="N-(1-d-carboxylethyl)-l-norvaline Dehydrogenase, domain 2"/>
    <property type="match status" value="1"/>
</dbReference>
<evidence type="ECO:0000259" key="8">
    <source>
        <dbReference type="Pfam" id="PF08125"/>
    </source>
</evidence>
<dbReference type="PANTHER" id="PTHR43362">
    <property type="entry name" value="MANNITOL DEHYDROGENASE DSF1-RELATED"/>
    <property type="match status" value="1"/>
</dbReference>
<accession>A0A6L5GG97</accession>
<dbReference type="InterPro" id="IPR036291">
    <property type="entry name" value="NAD(P)-bd_dom_sf"/>
</dbReference>
<reference evidence="9 10" key="1">
    <citation type="submission" date="2019-10" db="EMBL/GenBank/DDBJ databases">
        <title>Glycomyces albidus sp. nov., a novel actinomycete isolated from rhizosphere soil of wheat (Triticum aestivum L.).</title>
        <authorList>
            <person name="Qian L."/>
        </authorList>
    </citation>
    <scope>NUCLEOTIDE SEQUENCE [LARGE SCALE GENOMIC DNA]</scope>
    <source>
        <strain evidence="9 10">NEAU-7082</strain>
    </source>
</reference>
<dbReference type="GO" id="GO:0019594">
    <property type="term" value="P:mannitol metabolic process"/>
    <property type="evidence" value="ECO:0007669"/>
    <property type="project" value="InterPro"/>
</dbReference>
<dbReference type="InterPro" id="IPR013328">
    <property type="entry name" value="6PGD_dom2"/>
</dbReference>
<dbReference type="InterPro" id="IPR013118">
    <property type="entry name" value="Mannitol_DH_C"/>
</dbReference>
<dbReference type="EMBL" id="WIAO01000054">
    <property type="protein sequence ID" value="MQM28728.1"/>
    <property type="molecule type" value="Genomic_DNA"/>
</dbReference>
<keyword evidence="10" id="KW-1185">Reference proteome</keyword>
<feature type="domain" description="Mannitol dehydrogenase N-terminal" evidence="7">
    <location>
        <begin position="32"/>
        <end position="252"/>
    </location>
</feature>
<evidence type="ECO:0000256" key="1">
    <source>
        <dbReference type="ARBA" id="ARBA00006541"/>
    </source>
</evidence>
<gene>
    <name evidence="9" type="ORF">GFD30_24665</name>
</gene>
<dbReference type="InterPro" id="IPR000669">
    <property type="entry name" value="Mannitol_DH"/>
</dbReference>
<organism evidence="9 10">
    <name type="scientific">Glycomyces albidus</name>
    <dbReference type="NCBI Taxonomy" id="2656774"/>
    <lineage>
        <taxon>Bacteria</taxon>
        <taxon>Bacillati</taxon>
        <taxon>Actinomycetota</taxon>
        <taxon>Actinomycetes</taxon>
        <taxon>Glycomycetales</taxon>
        <taxon>Glycomycetaceae</taxon>
        <taxon>Glycomyces</taxon>
    </lineage>
</organism>
<dbReference type="Proteomes" id="UP000477750">
    <property type="component" value="Unassembled WGS sequence"/>
</dbReference>
<dbReference type="GO" id="GO:0008926">
    <property type="term" value="F:mannitol-1-phosphate 5-dehydrogenase activity"/>
    <property type="evidence" value="ECO:0007669"/>
    <property type="project" value="UniProtKB-EC"/>
</dbReference>